<gene>
    <name evidence="1" type="ORF">OB2597_13863</name>
</gene>
<dbReference type="EMBL" id="AAMO01000005">
    <property type="protein sequence ID" value="EAQ03235.1"/>
    <property type="molecule type" value="Genomic_DNA"/>
</dbReference>
<keyword evidence="2" id="KW-1185">Reference proteome</keyword>
<evidence type="ECO:0000313" key="1">
    <source>
        <dbReference type="EMBL" id="EAQ03235.1"/>
    </source>
</evidence>
<dbReference type="HOGENOM" id="CLU_2586247_0_0_5"/>
<comment type="caution">
    <text evidence="1">The sequence shown here is derived from an EMBL/GenBank/DDBJ whole genome shotgun (WGS) entry which is preliminary data.</text>
</comment>
<sequence>MLQGSGTPCSRNVAAQANVQVTTWHRGADSGCNIAAGRGGRISYFGARPARLCPQFRVTAVDDARGARDAAGPEAQAAAA</sequence>
<protein>
    <submittedName>
        <fullName evidence="1">Uncharacterized protein</fullName>
    </submittedName>
</protein>
<proteinExistence type="predicted"/>
<name>A3TYK1_PSEBH</name>
<reference evidence="1 2" key="1">
    <citation type="journal article" date="2010" name="J. Bacteriol.">
        <title>Genome sequences of Oceanicola granulosus HTCC2516(T) and Oceanicola batsensis HTCC2597(TDelta).</title>
        <authorList>
            <person name="Thrash J.C."/>
            <person name="Cho J.C."/>
            <person name="Vergin K.L."/>
            <person name="Giovannoni S.J."/>
        </authorList>
    </citation>
    <scope>NUCLEOTIDE SEQUENCE [LARGE SCALE GENOMIC DNA]</scope>
    <source>
        <strain evidence="2">ATCC BAA-863 / DSM 15984 / KCTC 12145 / HTCC2597</strain>
    </source>
</reference>
<dbReference type="AlphaFoldDB" id="A3TYK1"/>
<evidence type="ECO:0000313" key="2">
    <source>
        <dbReference type="Proteomes" id="UP000004318"/>
    </source>
</evidence>
<organism evidence="1 2">
    <name type="scientific">Pseudooceanicola batsensis (strain ATCC BAA-863 / DSM 15984 / KCTC 12145 / HTCC2597)</name>
    <name type="common">Oceanicola batsensis</name>
    <dbReference type="NCBI Taxonomy" id="252305"/>
    <lineage>
        <taxon>Bacteria</taxon>
        <taxon>Pseudomonadati</taxon>
        <taxon>Pseudomonadota</taxon>
        <taxon>Alphaproteobacteria</taxon>
        <taxon>Rhodobacterales</taxon>
        <taxon>Paracoccaceae</taxon>
        <taxon>Pseudooceanicola</taxon>
    </lineage>
</organism>
<accession>A3TYK1</accession>
<dbReference type="Proteomes" id="UP000004318">
    <property type="component" value="Unassembled WGS sequence"/>
</dbReference>